<dbReference type="EMBL" id="JAARLZ010000012">
    <property type="protein sequence ID" value="NII08471.1"/>
    <property type="molecule type" value="Genomic_DNA"/>
</dbReference>
<sequence>MLLVAGDANAQVVIPGHPGLHRLPACERAGVEQPCHVTVPNGRFDGPPDDYRYSHGYQPYLFWQWPHSVADHIAPWTYIDYAGTGYPQQDAEDAFHLKSVGDVVMQTVSLPVQGRGGATGYTVHAHVGSWSGHVDVRMELTLLEGDKVIATANRTLQMRTPSYSASRELTAWIGSSGTNHPTALRVSIATQSGWGATTIDDVFILRAPPDTFVPELQFRPGDARHPWDS</sequence>
<gene>
    <name evidence="1" type="ORF">HBF25_18970</name>
</gene>
<keyword evidence="2" id="KW-1185">Reference proteome</keyword>
<dbReference type="RefSeq" id="WP_166951353.1">
    <property type="nucleotide sequence ID" value="NZ_JAARLZ010000012.1"/>
</dbReference>
<evidence type="ECO:0000313" key="2">
    <source>
        <dbReference type="Proteomes" id="UP000490980"/>
    </source>
</evidence>
<name>A0A7X5UDF8_9GAMM</name>
<comment type="caution">
    <text evidence="1">The sequence shown here is derived from an EMBL/GenBank/DDBJ whole genome shotgun (WGS) entry which is preliminary data.</text>
</comment>
<evidence type="ECO:0000313" key="1">
    <source>
        <dbReference type="EMBL" id="NII08471.1"/>
    </source>
</evidence>
<protein>
    <submittedName>
        <fullName evidence="1">Uncharacterized protein</fullName>
    </submittedName>
</protein>
<reference evidence="1 2" key="1">
    <citation type="submission" date="2020-03" db="EMBL/GenBank/DDBJ databases">
        <authorList>
            <person name="Lai Q."/>
        </authorList>
    </citation>
    <scope>NUCLEOTIDE SEQUENCE [LARGE SCALE GENOMIC DNA]</scope>
    <source>
        <strain evidence="1 2">CCUG 25036</strain>
    </source>
</reference>
<dbReference type="AlphaFoldDB" id="A0A7X5UDF8"/>
<dbReference type="Proteomes" id="UP000490980">
    <property type="component" value="Unassembled WGS sequence"/>
</dbReference>
<accession>A0A7X5UDF8</accession>
<organism evidence="1 2">
    <name type="scientific">Luteibacter anthropi</name>
    <dbReference type="NCBI Taxonomy" id="564369"/>
    <lineage>
        <taxon>Bacteria</taxon>
        <taxon>Pseudomonadati</taxon>
        <taxon>Pseudomonadota</taxon>
        <taxon>Gammaproteobacteria</taxon>
        <taxon>Lysobacterales</taxon>
        <taxon>Rhodanobacteraceae</taxon>
        <taxon>Luteibacter</taxon>
    </lineage>
</organism>
<proteinExistence type="predicted"/>